<evidence type="ECO:0000256" key="3">
    <source>
        <dbReference type="ARBA" id="ARBA00022692"/>
    </source>
</evidence>
<dbReference type="GO" id="GO:0022857">
    <property type="term" value="F:transmembrane transporter activity"/>
    <property type="evidence" value="ECO:0007669"/>
    <property type="project" value="InterPro"/>
</dbReference>
<dbReference type="InterPro" id="IPR020846">
    <property type="entry name" value="MFS_dom"/>
</dbReference>
<evidence type="ECO:0000256" key="5">
    <source>
        <dbReference type="ARBA" id="ARBA00023136"/>
    </source>
</evidence>
<reference evidence="9" key="1">
    <citation type="submission" date="2021-04" db="EMBL/GenBank/DDBJ databases">
        <title>A novel Synergistetes isolate from a pyrite-forming mixed culture.</title>
        <authorList>
            <person name="Bunk B."/>
            <person name="Sproer C."/>
            <person name="Spring S."/>
            <person name="Pester M."/>
        </authorList>
    </citation>
    <scope>NUCLEOTIDE SEQUENCE [LARGE SCALE GENOMIC DNA]</scope>
    <source>
        <strain evidence="9">J.5.4.2-T.3.5.2</strain>
    </source>
</reference>
<dbReference type="PANTHER" id="PTHR43124">
    <property type="entry name" value="PURINE EFFLUX PUMP PBUE"/>
    <property type="match status" value="1"/>
</dbReference>
<dbReference type="Gene3D" id="1.20.1250.20">
    <property type="entry name" value="MFS general substrate transporter like domains"/>
    <property type="match status" value="1"/>
</dbReference>
<feature type="transmembrane region" description="Helical" evidence="6">
    <location>
        <begin position="161"/>
        <end position="179"/>
    </location>
</feature>
<dbReference type="InterPro" id="IPR036259">
    <property type="entry name" value="MFS_trans_sf"/>
</dbReference>
<feature type="transmembrane region" description="Helical" evidence="6">
    <location>
        <begin position="272"/>
        <end position="291"/>
    </location>
</feature>
<feature type="domain" description="Major facilitator superfamily (MFS) profile" evidence="7">
    <location>
        <begin position="6"/>
        <end position="384"/>
    </location>
</feature>
<feature type="transmembrane region" description="Helical" evidence="6">
    <location>
        <begin position="72"/>
        <end position="96"/>
    </location>
</feature>
<dbReference type="RefSeq" id="WP_274373019.1">
    <property type="nucleotide sequence ID" value="NZ_CP072943.1"/>
</dbReference>
<sequence length="384" mass="39763">MGVRTSSWALSAAVFIQMAGVGLIVAFLPGRMMELSGSIRFVGYLASVFAVPFVLFQLPLGHLADRHGCKAFIVAGYLLSGLAGLLFFRAAGAWGLLAGRLLQGFGEIPTWALAPALLSLLFPLSKGGAIGIYNASMHLGLTAGSLLSLTLALSGDGREAFLLYAALSLAAALIAALLVRDPLSARGGSAESGSWSDLFRALRSLRRPALQAGIILYGGGYGTFLTVIPAALLGQGASGQERVSLFFTLFYVAVSLSQIVAGKISDRRGRDVTLLAGLILVTAGLALFPAFGGTGALAFLALAAFGLGMFCVSALARLQEALPLSLRGSASGLFYLLWGVGYFLMPPLLGWVGTALGQTTIFPLTALLFAVEAAALRLTSAGRD</sequence>
<dbReference type="KEGG" id="aram:KAR29_10890"/>
<dbReference type="InterPro" id="IPR011701">
    <property type="entry name" value="MFS"/>
</dbReference>
<comment type="subcellular location">
    <subcellularLocation>
        <location evidence="1">Cell membrane</location>
        <topology evidence="1">Multi-pass membrane protein</topology>
    </subcellularLocation>
</comment>
<feature type="transmembrane region" description="Helical" evidence="6">
    <location>
        <begin position="209"/>
        <end position="231"/>
    </location>
</feature>
<dbReference type="PANTHER" id="PTHR43124:SF3">
    <property type="entry name" value="CHLORAMPHENICOL EFFLUX PUMP RV0191"/>
    <property type="match status" value="1"/>
</dbReference>
<keyword evidence="2" id="KW-1003">Cell membrane</keyword>
<feature type="transmembrane region" description="Helical" evidence="6">
    <location>
        <begin position="330"/>
        <end position="349"/>
    </location>
</feature>
<keyword evidence="5 6" id="KW-0472">Membrane</keyword>
<dbReference type="PROSITE" id="PS50850">
    <property type="entry name" value="MFS"/>
    <property type="match status" value="1"/>
</dbReference>
<evidence type="ECO:0000259" key="7">
    <source>
        <dbReference type="PROSITE" id="PS50850"/>
    </source>
</evidence>
<feature type="transmembrane region" description="Helical" evidence="6">
    <location>
        <begin position="7"/>
        <end position="29"/>
    </location>
</feature>
<protein>
    <submittedName>
        <fullName evidence="8">MFS transporter</fullName>
    </submittedName>
</protein>
<dbReference type="SUPFAM" id="SSF103473">
    <property type="entry name" value="MFS general substrate transporter"/>
    <property type="match status" value="1"/>
</dbReference>
<keyword evidence="9" id="KW-1185">Reference proteome</keyword>
<evidence type="ECO:0000256" key="1">
    <source>
        <dbReference type="ARBA" id="ARBA00004651"/>
    </source>
</evidence>
<dbReference type="EMBL" id="CP072943">
    <property type="protein sequence ID" value="QTX31830.1"/>
    <property type="molecule type" value="Genomic_DNA"/>
</dbReference>
<feature type="transmembrane region" description="Helical" evidence="6">
    <location>
        <begin position="297"/>
        <end position="318"/>
    </location>
</feature>
<keyword evidence="3 6" id="KW-0812">Transmembrane</keyword>
<proteinExistence type="predicted"/>
<evidence type="ECO:0000313" key="9">
    <source>
        <dbReference type="Proteomes" id="UP000671879"/>
    </source>
</evidence>
<evidence type="ECO:0000256" key="6">
    <source>
        <dbReference type="SAM" id="Phobius"/>
    </source>
</evidence>
<evidence type="ECO:0000256" key="4">
    <source>
        <dbReference type="ARBA" id="ARBA00022989"/>
    </source>
</evidence>
<organism evidence="8 9">
    <name type="scientific">Aminithiophilus ramosus</name>
    <dbReference type="NCBI Taxonomy" id="3029084"/>
    <lineage>
        <taxon>Bacteria</taxon>
        <taxon>Thermotogati</taxon>
        <taxon>Synergistota</taxon>
        <taxon>Synergistia</taxon>
        <taxon>Synergistales</taxon>
        <taxon>Aminithiophilaceae</taxon>
        <taxon>Aminithiophilus</taxon>
    </lineage>
</organism>
<dbReference type="GO" id="GO:0005886">
    <property type="term" value="C:plasma membrane"/>
    <property type="evidence" value="ECO:0007669"/>
    <property type="project" value="UniProtKB-SubCell"/>
</dbReference>
<feature type="transmembrane region" description="Helical" evidence="6">
    <location>
        <begin position="137"/>
        <end position="155"/>
    </location>
</feature>
<evidence type="ECO:0000313" key="8">
    <source>
        <dbReference type="EMBL" id="QTX31830.1"/>
    </source>
</evidence>
<dbReference type="AlphaFoldDB" id="A0A9Q7A6E2"/>
<evidence type="ECO:0000256" key="2">
    <source>
        <dbReference type="ARBA" id="ARBA00022475"/>
    </source>
</evidence>
<feature type="transmembrane region" description="Helical" evidence="6">
    <location>
        <begin position="108"/>
        <end position="125"/>
    </location>
</feature>
<gene>
    <name evidence="8" type="ORF">KAR29_10890</name>
</gene>
<feature type="transmembrane region" description="Helical" evidence="6">
    <location>
        <begin position="41"/>
        <end position="60"/>
    </location>
</feature>
<keyword evidence="4 6" id="KW-1133">Transmembrane helix</keyword>
<name>A0A9Q7A6E2_9BACT</name>
<accession>A0A9Q7A6E2</accession>
<dbReference type="Pfam" id="PF07690">
    <property type="entry name" value="MFS_1"/>
    <property type="match status" value="1"/>
</dbReference>
<dbReference type="Proteomes" id="UP000671879">
    <property type="component" value="Chromosome"/>
</dbReference>
<feature type="transmembrane region" description="Helical" evidence="6">
    <location>
        <begin position="243"/>
        <end position="260"/>
    </location>
</feature>
<dbReference type="InterPro" id="IPR050189">
    <property type="entry name" value="MFS_Efflux_Transporters"/>
</dbReference>